<dbReference type="GO" id="GO:0003677">
    <property type="term" value="F:DNA binding"/>
    <property type="evidence" value="ECO:0007669"/>
    <property type="project" value="InterPro"/>
</dbReference>
<dbReference type="GO" id="GO:0005524">
    <property type="term" value="F:ATP binding"/>
    <property type="evidence" value="ECO:0007669"/>
    <property type="project" value="UniProtKB-UniRule"/>
</dbReference>
<dbReference type="InterPro" id="IPR027417">
    <property type="entry name" value="P-loop_NTPase"/>
</dbReference>
<accession>A0A6V8NUV0</accession>
<evidence type="ECO:0000256" key="5">
    <source>
        <dbReference type="PROSITE-ProRule" id="PRU00560"/>
    </source>
</evidence>
<evidence type="ECO:0000259" key="6">
    <source>
        <dbReference type="PROSITE" id="PS51198"/>
    </source>
</evidence>
<dbReference type="CDD" id="cd17932">
    <property type="entry name" value="DEXQc_UvrD"/>
    <property type="match status" value="1"/>
</dbReference>
<name>A0A6V8NUV0_9ACTN</name>
<dbReference type="GO" id="GO:0043138">
    <property type="term" value="F:3'-5' DNA helicase activity"/>
    <property type="evidence" value="ECO:0007669"/>
    <property type="project" value="TreeGrafter"/>
</dbReference>
<keyword evidence="3 5" id="KW-0347">Helicase</keyword>
<dbReference type="SUPFAM" id="SSF52540">
    <property type="entry name" value="P-loop containing nucleoside triphosphate hydrolases"/>
    <property type="match status" value="1"/>
</dbReference>
<feature type="binding site" evidence="5">
    <location>
        <begin position="28"/>
        <end position="35"/>
    </location>
    <ligand>
        <name>ATP</name>
        <dbReference type="ChEBI" id="CHEBI:30616"/>
    </ligand>
</feature>
<feature type="domain" description="UvrD-like helicase ATP-binding" evidence="6">
    <location>
        <begin position="7"/>
        <end position="134"/>
    </location>
</feature>
<evidence type="ECO:0000256" key="1">
    <source>
        <dbReference type="ARBA" id="ARBA00022741"/>
    </source>
</evidence>
<reference evidence="7 8" key="1">
    <citation type="journal article" date="2020" name="Front. Microbiol.">
        <title>Single-cell genomics of novel Actinobacteria with the Wood-Ljungdahl pathway discovered in a serpentinizing system.</title>
        <authorList>
            <person name="Merino N."/>
            <person name="Kawai M."/>
            <person name="Boyd E.S."/>
            <person name="Colman D.R."/>
            <person name="McGlynn S.E."/>
            <person name="Nealson K.H."/>
            <person name="Kurokawa K."/>
            <person name="Hongoh Y."/>
        </authorList>
    </citation>
    <scope>NUCLEOTIDE SEQUENCE [LARGE SCALE GENOMIC DNA]</scope>
    <source>
        <strain evidence="7 8">S09_30</strain>
    </source>
</reference>
<sequence length="134" mass="14750">MKPKLILTFDDLQEKAVRHPAGRLIVVAGPGTGKTQVIIQRIIHLIEAEGVDPSSILALTFSRRAVREMREKVALGLSRSFSEIKISTFLSFCLDFVKHNFRALGYRAAPELLTSTELLAGSGYLRVIAVVSSQ</sequence>
<dbReference type="GO" id="GO:0000725">
    <property type="term" value="P:recombinational repair"/>
    <property type="evidence" value="ECO:0007669"/>
    <property type="project" value="TreeGrafter"/>
</dbReference>
<dbReference type="GO" id="GO:0016787">
    <property type="term" value="F:hydrolase activity"/>
    <property type="evidence" value="ECO:0007669"/>
    <property type="project" value="UniProtKB-UniRule"/>
</dbReference>
<evidence type="ECO:0000313" key="8">
    <source>
        <dbReference type="Proteomes" id="UP000585609"/>
    </source>
</evidence>
<keyword evidence="4 5" id="KW-0067">ATP-binding</keyword>
<dbReference type="Gene3D" id="3.40.50.300">
    <property type="entry name" value="P-loop containing nucleotide triphosphate hydrolases"/>
    <property type="match status" value="1"/>
</dbReference>
<evidence type="ECO:0000256" key="2">
    <source>
        <dbReference type="ARBA" id="ARBA00022801"/>
    </source>
</evidence>
<gene>
    <name evidence="7" type="ORF">HKBW3S09_01511</name>
</gene>
<evidence type="ECO:0000313" key="7">
    <source>
        <dbReference type="EMBL" id="GFP24045.1"/>
    </source>
</evidence>
<dbReference type="PANTHER" id="PTHR11070">
    <property type="entry name" value="UVRD / RECB / PCRA DNA HELICASE FAMILY MEMBER"/>
    <property type="match status" value="1"/>
</dbReference>
<dbReference type="AlphaFoldDB" id="A0A6V8NUV0"/>
<evidence type="ECO:0000256" key="3">
    <source>
        <dbReference type="ARBA" id="ARBA00022806"/>
    </source>
</evidence>
<keyword evidence="2 5" id="KW-0378">Hydrolase</keyword>
<evidence type="ECO:0000256" key="4">
    <source>
        <dbReference type="ARBA" id="ARBA00022840"/>
    </source>
</evidence>
<proteinExistence type="predicted"/>
<dbReference type="InterPro" id="IPR014016">
    <property type="entry name" value="UvrD-like_ATP-bd"/>
</dbReference>
<dbReference type="PANTHER" id="PTHR11070:SF2">
    <property type="entry name" value="ATP-DEPENDENT DNA HELICASE SRS2"/>
    <property type="match status" value="1"/>
</dbReference>
<dbReference type="Proteomes" id="UP000585609">
    <property type="component" value="Unassembled WGS sequence"/>
</dbReference>
<dbReference type="PROSITE" id="PS51198">
    <property type="entry name" value="UVRD_HELICASE_ATP_BIND"/>
    <property type="match status" value="1"/>
</dbReference>
<organism evidence="7 8">
    <name type="scientific">Candidatus Hakubella thermalkaliphila</name>
    <dbReference type="NCBI Taxonomy" id="2754717"/>
    <lineage>
        <taxon>Bacteria</taxon>
        <taxon>Bacillati</taxon>
        <taxon>Actinomycetota</taxon>
        <taxon>Actinomycetota incertae sedis</taxon>
        <taxon>Candidatus Hakubellales</taxon>
        <taxon>Candidatus Hakubellaceae</taxon>
        <taxon>Candidatus Hakubella</taxon>
    </lineage>
</organism>
<protein>
    <submittedName>
        <fullName evidence="7">DNA helicase II / ATP-dependent DNA helicase PcrA</fullName>
    </submittedName>
</protein>
<dbReference type="InterPro" id="IPR000212">
    <property type="entry name" value="DNA_helicase_UvrD/REP"/>
</dbReference>
<dbReference type="EMBL" id="BLRW01000310">
    <property type="protein sequence ID" value="GFP24045.1"/>
    <property type="molecule type" value="Genomic_DNA"/>
</dbReference>
<keyword evidence="1 5" id="KW-0547">Nucleotide-binding</keyword>
<feature type="non-terminal residue" evidence="7">
    <location>
        <position position="134"/>
    </location>
</feature>
<comment type="caution">
    <text evidence="7">The sequence shown here is derived from an EMBL/GenBank/DDBJ whole genome shotgun (WGS) entry which is preliminary data.</text>
</comment>
<dbReference type="Pfam" id="PF00580">
    <property type="entry name" value="UvrD-helicase"/>
    <property type="match status" value="1"/>
</dbReference>